<accession>A0A1N7K4B8</accession>
<evidence type="ECO:0000313" key="2">
    <source>
        <dbReference type="Proteomes" id="UP000186141"/>
    </source>
</evidence>
<dbReference type="OrthoDB" id="7875218at2"/>
<dbReference type="RefSeq" id="WP_076527848.1">
    <property type="nucleotide sequence ID" value="NZ_BMEH01000001.1"/>
</dbReference>
<dbReference type="AlphaFoldDB" id="A0A1N7K4B8"/>
<sequence>MTDLLALFSAIRRPRLMIRAARIGVADYRRDRDLRRLLGASASSAPERALAALLDAEARAEATRMAGDAAYSIARHVDLLIALMAEARLVARRPA</sequence>
<proteinExistence type="predicted"/>
<keyword evidence="2" id="KW-1185">Reference proteome</keyword>
<dbReference type="Proteomes" id="UP000186141">
    <property type="component" value="Unassembled WGS sequence"/>
</dbReference>
<dbReference type="InterPro" id="IPR045516">
    <property type="entry name" value="DUF6477"/>
</dbReference>
<evidence type="ECO:0000313" key="1">
    <source>
        <dbReference type="EMBL" id="SIS56397.1"/>
    </source>
</evidence>
<protein>
    <submittedName>
        <fullName evidence="1">Uncharacterized protein</fullName>
    </submittedName>
</protein>
<name>A0A1N7K4B8_9RHOB</name>
<reference evidence="1 2" key="1">
    <citation type="submission" date="2017-01" db="EMBL/GenBank/DDBJ databases">
        <authorList>
            <person name="Mah S.A."/>
            <person name="Swanson W.J."/>
            <person name="Moy G.W."/>
            <person name="Vacquier V.D."/>
        </authorList>
    </citation>
    <scope>NUCLEOTIDE SEQUENCE [LARGE SCALE GENOMIC DNA]</scope>
    <source>
        <strain evidence="1 2">DSM 26375</strain>
    </source>
</reference>
<dbReference type="Pfam" id="PF20083">
    <property type="entry name" value="DUF6477"/>
    <property type="match status" value="1"/>
</dbReference>
<organism evidence="1 2">
    <name type="scientific">Gemmobacter megaterium</name>
    <dbReference type="NCBI Taxonomy" id="1086013"/>
    <lineage>
        <taxon>Bacteria</taxon>
        <taxon>Pseudomonadati</taxon>
        <taxon>Pseudomonadota</taxon>
        <taxon>Alphaproteobacteria</taxon>
        <taxon>Rhodobacterales</taxon>
        <taxon>Paracoccaceae</taxon>
        <taxon>Gemmobacter</taxon>
    </lineage>
</organism>
<dbReference type="EMBL" id="FTOT01000001">
    <property type="protein sequence ID" value="SIS56397.1"/>
    <property type="molecule type" value="Genomic_DNA"/>
</dbReference>
<gene>
    <name evidence="1" type="ORF">SAMN05421774_101212</name>
</gene>
<dbReference type="STRING" id="1086013.SAMN05421774_101212"/>